<proteinExistence type="predicted"/>
<dbReference type="PROSITE" id="PS51257">
    <property type="entry name" value="PROKAR_LIPOPROTEIN"/>
    <property type="match status" value="1"/>
</dbReference>
<accession>A0A9Q0R2P0</accession>
<comment type="caution">
    <text evidence="3">The sequence shown here is derived from an EMBL/GenBank/DDBJ whole genome shotgun (WGS) entry which is preliminary data.</text>
</comment>
<name>A0A9Q0R2P0_9MAGN</name>
<evidence type="ECO:0000256" key="1">
    <source>
        <dbReference type="SAM" id="MobiDB-lite"/>
    </source>
</evidence>
<evidence type="ECO:0000256" key="2">
    <source>
        <dbReference type="SAM" id="Phobius"/>
    </source>
</evidence>
<evidence type="ECO:0000313" key="3">
    <source>
        <dbReference type="EMBL" id="KAJ4981148.1"/>
    </source>
</evidence>
<keyword evidence="2" id="KW-0812">Transmembrane</keyword>
<gene>
    <name evidence="3" type="ORF">NE237_031985</name>
</gene>
<feature type="transmembrane region" description="Helical" evidence="2">
    <location>
        <begin position="93"/>
        <end position="118"/>
    </location>
</feature>
<feature type="region of interest" description="Disordered" evidence="1">
    <location>
        <begin position="1"/>
        <end position="20"/>
    </location>
</feature>
<dbReference type="AlphaFoldDB" id="A0A9Q0R2P0"/>
<keyword evidence="4" id="KW-1185">Reference proteome</keyword>
<protein>
    <submittedName>
        <fullName evidence="3">Uncharacterized protein</fullName>
    </submittedName>
</protein>
<organism evidence="3 4">
    <name type="scientific">Protea cynaroides</name>
    <dbReference type="NCBI Taxonomy" id="273540"/>
    <lineage>
        <taxon>Eukaryota</taxon>
        <taxon>Viridiplantae</taxon>
        <taxon>Streptophyta</taxon>
        <taxon>Embryophyta</taxon>
        <taxon>Tracheophyta</taxon>
        <taxon>Spermatophyta</taxon>
        <taxon>Magnoliopsida</taxon>
        <taxon>Proteales</taxon>
        <taxon>Proteaceae</taxon>
        <taxon>Protea</taxon>
    </lineage>
</organism>
<dbReference type="Proteomes" id="UP001141806">
    <property type="component" value="Unassembled WGS sequence"/>
</dbReference>
<keyword evidence="2" id="KW-0472">Membrane</keyword>
<feature type="transmembrane region" description="Helical" evidence="2">
    <location>
        <begin position="60"/>
        <end position="81"/>
    </location>
</feature>
<feature type="transmembrane region" description="Helical" evidence="2">
    <location>
        <begin position="27"/>
        <end position="48"/>
    </location>
</feature>
<evidence type="ECO:0000313" key="4">
    <source>
        <dbReference type="Proteomes" id="UP001141806"/>
    </source>
</evidence>
<dbReference type="EMBL" id="JAMYWD010000001">
    <property type="protein sequence ID" value="KAJ4981148.1"/>
    <property type="molecule type" value="Genomic_DNA"/>
</dbReference>
<sequence length="180" mass="19510">MHNKITTTSPTTTTTTTTTTTSDNNSLHILISISCICFLTVTALHSLIRAHAQGNLSTMIGGIIFMYLVSVSIICCSMAISRMPIKEVSPKKSFLVIMLMVLSTILVFGAIIHISALIGTTATVIILVTFATIYGIIFFVICYGYFCYKESNKSLAGSEKTSDHKIIKASDEPNSTLENV</sequence>
<keyword evidence="2" id="KW-1133">Transmembrane helix</keyword>
<feature type="transmembrane region" description="Helical" evidence="2">
    <location>
        <begin position="124"/>
        <end position="146"/>
    </location>
</feature>
<reference evidence="3" key="1">
    <citation type="journal article" date="2023" name="Plant J.">
        <title>The genome of the king protea, Protea cynaroides.</title>
        <authorList>
            <person name="Chang J."/>
            <person name="Duong T.A."/>
            <person name="Schoeman C."/>
            <person name="Ma X."/>
            <person name="Roodt D."/>
            <person name="Barker N."/>
            <person name="Li Z."/>
            <person name="Van de Peer Y."/>
            <person name="Mizrachi E."/>
        </authorList>
    </citation>
    <scope>NUCLEOTIDE SEQUENCE</scope>
    <source>
        <tissue evidence="3">Young leaves</tissue>
    </source>
</reference>